<evidence type="ECO:0000256" key="1">
    <source>
        <dbReference type="SAM" id="MobiDB-lite"/>
    </source>
</evidence>
<proteinExistence type="predicted"/>
<dbReference type="Pfam" id="PF20127">
    <property type="entry name" value="DUF6517"/>
    <property type="match status" value="1"/>
</dbReference>
<dbReference type="HOGENOM" id="CLU_2678835_0_0_2"/>
<dbReference type="Proteomes" id="UP000030710">
    <property type="component" value="Unassembled WGS sequence"/>
</dbReference>
<evidence type="ECO:0000313" key="3">
    <source>
        <dbReference type="Proteomes" id="UP000030710"/>
    </source>
</evidence>
<reference evidence="2 3" key="1">
    <citation type="journal article" date="2013" name="PLoS ONE">
        <title>Assembly-driven community genomics of a hypersaline microbial ecosystem.</title>
        <authorList>
            <person name="Podell S."/>
            <person name="Ugalde J.A."/>
            <person name="Narasingarao P."/>
            <person name="Banfield J.F."/>
            <person name="Heidelberg K.B."/>
            <person name="Allen E.E."/>
        </authorList>
    </citation>
    <scope>NUCLEOTIDE SEQUENCE [LARGE SCALE GENOMIC DNA]</scope>
    <source>
        <strain evidence="3">J07HQW2</strain>
    </source>
</reference>
<organism evidence="2 3">
    <name type="scientific">Haloquadratum walsbyi J07HQW2</name>
    <dbReference type="NCBI Taxonomy" id="1238425"/>
    <lineage>
        <taxon>Archaea</taxon>
        <taxon>Methanobacteriati</taxon>
        <taxon>Methanobacteriota</taxon>
        <taxon>Stenosarchaea group</taxon>
        <taxon>Halobacteria</taxon>
        <taxon>Halobacteriales</taxon>
        <taxon>Haloferacaceae</taxon>
        <taxon>Haloquadratum</taxon>
    </lineage>
</organism>
<dbReference type="AlphaFoldDB" id="U1MXN7"/>
<feature type="region of interest" description="Disordered" evidence="1">
    <location>
        <begin position="1"/>
        <end position="20"/>
    </location>
</feature>
<protein>
    <submittedName>
        <fullName evidence="2">Uncharacterized protein</fullName>
    </submittedName>
</protein>
<evidence type="ECO:0000313" key="2">
    <source>
        <dbReference type="EMBL" id="ERG95244.1"/>
    </source>
</evidence>
<dbReference type="InterPro" id="IPR045396">
    <property type="entry name" value="DUF6517"/>
</dbReference>
<dbReference type="EMBL" id="KE356561">
    <property type="protein sequence ID" value="ERG95244.1"/>
    <property type="molecule type" value="Genomic_DNA"/>
</dbReference>
<accession>U1MXN7</accession>
<sequence length="74" mass="8623">MNFQFSHSRQRRPLACSQPVTDGTPAIDIEVLISRFKHDNDYMILRGGYPQSITDTERQRVRTLFENIVHESSD</sequence>
<name>U1MXN7_9EURY</name>
<gene>
    <name evidence="2" type="ORF">J07HQW2_01694</name>
</gene>
<dbReference type="eggNOG" id="arCOG06262">
    <property type="taxonomic scope" value="Archaea"/>
</dbReference>